<protein>
    <submittedName>
        <fullName evidence="3">Sulfurtransferase tusa</fullName>
    </submittedName>
</protein>
<dbReference type="RefSeq" id="WP_122626353.1">
    <property type="nucleotide sequence ID" value="NZ_UPPP01000055.1"/>
</dbReference>
<keyword evidence="4" id="KW-1185">Reference proteome</keyword>
<dbReference type="InterPro" id="IPR036868">
    <property type="entry name" value="TusA-like_sf"/>
</dbReference>
<evidence type="ECO:0000313" key="3">
    <source>
        <dbReference type="EMBL" id="VBB05358.1"/>
    </source>
</evidence>
<dbReference type="AlphaFoldDB" id="A0A498R892"/>
<dbReference type="SUPFAM" id="SSF64307">
    <property type="entry name" value="SirA-like"/>
    <property type="match status" value="1"/>
</dbReference>
<dbReference type="InterPro" id="IPR001455">
    <property type="entry name" value="TusA-like"/>
</dbReference>
<dbReference type="Pfam" id="PF01206">
    <property type="entry name" value="TusA"/>
    <property type="match status" value="1"/>
</dbReference>
<comment type="similarity">
    <text evidence="1">Belongs to the sulfur carrier protein TusA family.</text>
</comment>
<dbReference type="PROSITE" id="PS01148">
    <property type="entry name" value="UPF0033"/>
    <property type="match status" value="1"/>
</dbReference>
<evidence type="ECO:0000256" key="1">
    <source>
        <dbReference type="ARBA" id="ARBA00008984"/>
    </source>
</evidence>
<dbReference type="PANTHER" id="PTHR33279">
    <property type="entry name" value="SULFUR CARRIER PROTEIN YEDF-RELATED"/>
    <property type="match status" value="1"/>
</dbReference>
<dbReference type="PANTHER" id="PTHR33279:SF6">
    <property type="entry name" value="SULFUR CARRIER PROTEIN YEDF-RELATED"/>
    <property type="match status" value="1"/>
</dbReference>
<keyword evidence="3" id="KW-0808">Transferase</keyword>
<organism evidence="3 4">
    <name type="scientific">Lucifera butyrica</name>
    <dbReference type="NCBI Taxonomy" id="1351585"/>
    <lineage>
        <taxon>Bacteria</taxon>
        <taxon>Bacillati</taxon>
        <taxon>Bacillota</taxon>
        <taxon>Negativicutes</taxon>
        <taxon>Veillonellales</taxon>
        <taxon>Veillonellaceae</taxon>
        <taxon>Lucifera</taxon>
    </lineage>
</organism>
<dbReference type="Gene3D" id="3.30.110.40">
    <property type="entry name" value="TusA-like domain"/>
    <property type="match status" value="1"/>
</dbReference>
<accession>A0A498R892</accession>
<dbReference type="EMBL" id="UPPP01000055">
    <property type="protein sequence ID" value="VBB05358.1"/>
    <property type="molecule type" value="Genomic_DNA"/>
</dbReference>
<dbReference type="CDD" id="cd00291">
    <property type="entry name" value="SirA_YedF_YeeD"/>
    <property type="match status" value="1"/>
</dbReference>
<sequence length="75" mass="8346">MAEFTLDCLGEACPIPVLKVQKKLPELKAGDVLIVNIDHSCALKNVPEFARKEGYNVEIEEVDDGVWDIFIEKSA</sequence>
<dbReference type="GO" id="GO:0016740">
    <property type="term" value="F:transferase activity"/>
    <property type="evidence" value="ECO:0007669"/>
    <property type="project" value="UniProtKB-KW"/>
</dbReference>
<gene>
    <name evidence="3" type="ORF">LUCI_0567</name>
</gene>
<proteinExistence type="inferred from homology"/>
<evidence type="ECO:0000259" key="2">
    <source>
        <dbReference type="PROSITE" id="PS01148"/>
    </source>
</evidence>
<feature type="domain" description="UPF0033" evidence="2">
    <location>
        <begin position="6"/>
        <end position="30"/>
    </location>
</feature>
<dbReference type="Proteomes" id="UP000277811">
    <property type="component" value="Unassembled WGS sequence"/>
</dbReference>
<reference evidence="3" key="1">
    <citation type="submission" date="2018-06" db="EMBL/GenBank/DDBJ databases">
        <authorList>
            <person name="Strepis N."/>
        </authorList>
    </citation>
    <scope>NUCLEOTIDE SEQUENCE [LARGE SCALE GENOMIC DNA]</scope>
    <source>
        <strain evidence="3">LUCI</strain>
    </source>
</reference>
<evidence type="ECO:0000313" key="4">
    <source>
        <dbReference type="Proteomes" id="UP000277811"/>
    </source>
</evidence>
<dbReference type="OrthoDB" id="9800872at2"/>
<name>A0A498R892_9FIRM</name>